<dbReference type="SUPFAM" id="SSF53067">
    <property type="entry name" value="Actin-like ATPase domain"/>
    <property type="match status" value="1"/>
</dbReference>
<evidence type="ECO:0000313" key="3">
    <source>
        <dbReference type="Proteomes" id="UP000033607"/>
    </source>
</evidence>
<dbReference type="PATRIC" id="fig|1637645.4.peg.5576"/>
<dbReference type="InterPro" id="IPR043129">
    <property type="entry name" value="ATPase_NBD"/>
</dbReference>
<comment type="caution">
    <text evidence="2">The sequence shown here is derived from an EMBL/GenBank/DDBJ whole genome shotgun (WGS) entry which is preliminary data.</text>
</comment>
<evidence type="ECO:0000259" key="1">
    <source>
        <dbReference type="Pfam" id="PF00814"/>
    </source>
</evidence>
<gene>
    <name evidence="2" type="ORF">WN50_29105</name>
</gene>
<dbReference type="OrthoDB" id="9784166at2"/>
<accession>A0A0F5Y737</accession>
<dbReference type="Proteomes" id="UP000033607">
    <property type="component" value="Unassembled WGS sequence"/>
</dbReference>
<dbReference type="GO" id="GO:0002949">
    <property type="term" value="P:tRNA threonylcarbamoyladenosine modification"/>
    <property type="evidence" value="ECO:0007669"/>
    <property type="project" value="InterPro"/>
</dbReference>
<organism evidence="2 3">
    <name type="scientific">Limnoraphis robusta CS-951</name>
    <dbReference type="NCBI Taxonomy" id="1637645"/>
    <lineage>
        <taxon>Bacteria</taxon>
        <taxon>Bacillati</taxon>
        <taxon>Cyanobacteriota</taxon>
        <taxon>Cyanophyceae</taxon>
        <taxon>Oscillatoriophycideae</taxon>
        <taxon>Oscillatoriales</taxon>
        <taxon>Sirenicapillariaceae</taxon>
        <taxon>Limnoraphis</taxon>
    </lineage>
</organism>
<proteinExistence type="predicted"/>
<protein>
    <submittedName>
        <fullName evidence="2">Peptidase M22</fullName>
    </submittedName>
</protein>
<dbReference type="InterPro" id="IPR022496">
    <property type="entry name" value="T6A_TsaB"/>
</dbReference>
<dbReference type="Pfam" id="PF00814">
    <property type="entry name" value="TsaD"/>
    <property type="match status" value="1"/>
</dbReference>
<dbReference type="AlphaFoldDB" id="A0A0F5Y737"/>
<name>A0A0F5Y737_9CYAN</name>
<reference evidence="2 3" key="1">
    <citation type="submission" date="2015-06" db="EMBL/GenBank/DDBJ databases">
        <title>Draft genome assembly of filamentous brackish cyanobacterium Limnoraphis robusta strain CS-951.</title>
        <authorList>
            <person name="Willis A."/>
            <person name="Parks M."/>
            <person name="Burford M.A."/>
        </authorList>
    </citation>
    <scope>NUCLEOTIDE SEQUENCE [LARGE SCALE GENOMIC DNA]</scope>
    <source>
        <strain evidence="2 3">CS-951</strain>
    </source>
</reference>
<dbReference type="RefSeq" id="WP_046282118.1">
    <property type="nucleotide sequence ID" value="NZ_LATL02000281.1"/>
</dbReference>
<evidence type="ECO:0000313" key="2">
    <source>
        <dbReference type="EMBL" id="KKD34756.1"/>
    </source>
</evidence>
<dbReference type="Gene3D" id="3.30.420.40">
    <property type="match status" value="2"/>
</dbReference>
<sequence length="218" mass="24347">MQFDSKEYGLALHTSSPELGLAVSNFSGEIRSQTWNLGRDLSVQLHQYLAEFIQPQTWSDLKFIAVAKGPGSFTGTRMGVVTARILAQQLEIPLFSISTLAAIAWQTFQKDSILSDNLALQMQAQRGQFFVAIYGKQENLIECLPDTVMSLETWQTTLETWKNPYKLVKVSGGLGDSAISLLELANLNFQQGNSPHWSEALPFYGQHPVENYITKNET</sequence>
<dbReference type="NCBIfam" id="TIGR03725">
    <property type="entry name" value="T6A_YeaZ"/>
    <property type="match status" value="1"/>
</dbReference>
<dbReference type="EMBL" id="LATL02000281">
    <property type="protein sequence ID" value="KKD34756.1"/>
    <property type="molecule type" value="Genomic_DNA"/>
</dbReference>
<feature type="domain" description="Gcp-like" evidence="1">
    <location>
        <begin position="57"/>
        <end position="139"/>
    </location>
</feature>
<dbReference type="InterPro" id="IPR000905">
    <property type="entry name" value="Gcp-like_dom"/>
</dbReference>